<sequence>MFRKPVGVTFLAQVVGKQPYQIEKRLAKCPVKEWDRRGAKSHPKYDFVEAMGYLINPKIDIEDWLSSKNAASLPPYINKMFWDSAMQRIRVMNAAGDLWHTEDVLVVMGRVALLIKEEAKNWIEDLPEKDQLSNEQYEFLLGAVDRLISSVRNRLIDLPKEGLTRASMSDTIISELEASGEMPSQEDE</sequence>
<name>A0A2T6AZ09_9RHOB</name>
<protein>
    <submittedName>
        <fullName evidence="1">Uncharacterized protein</fullName>
    </submittedName>
</protein>
<keyword evidence="2" id="KW-1185">Reference proteome</keyword>
<comment type="caution">
    <text evidence="1">The sequence shown here is derived from an EMBL/GenBank/DDBJ whole genome shotgun (WGS) entry which is preliminary data.</text>
</comment>
<dbReference type="Proteomes" id="UP000244224">
    <property type="component" value="Unassembled WGS sequence"/>
</dbReference>
<organism evidence="1 2">
    <name type="scientific">Gemmobacter caeni</name>
    <dbReference type="NCBI Taxonomy" id="589035"/>
    <lineage>
        <taxon>Bacteria</taxon>
        <taxon>Pseudomonadati</taxon>
        <taxon>Pseudomonadota</taxon>
        <taxon>Alphaproteobacteria</taxon>
        <taxon>Rhodobacterales</taxon>
        <taxon>Paracoccaceae</taxon>
        <taxon>Gemmobacter</taxon>
    </lineage>
</organism>
<gene>
    <name evidence="1" type="ORF">C8N34_108157</name>
</gene>
<evidence type="ECO:0000313" key="2">
    <source>
        <dbReference type="Proteomes" id="UP000244224"/>
    </source>
</evidence>
<dbReference type="EMBL" id="QBKP01000008">
    <property type="protein sequence ID" value="PTX49047.1"/>
    <property type="molecule type" value="Genomic_DNA"/>
</dbReference>
<accession>A0A2T6AZ09</accession>
<reference evidence="1 2" key="1">
    <citation type="submission" date="2018-04" db="EMBL/GenBank/DDBJ databases">
        <title>Genomic Encyclopedia of Archaeal and Bacterial Type Strains, Phase II (KMG-II): from individual species to whole genera.</title>
        <authorList>
            <person name="Goeker M."/>
        </authorList>
    </citation>
    <scope>NUCLEOTIDE SEQUENCE [LARGE SCALE GENOMIC DNA]</scope>
    <source>
        <strain evidence="1 2">DSM 21823</strain>
    </source>
</reference>
<dbReference type="AlphaFoldDB" id="A0A2T6AZ09"/>
<evidence type="ECO:0000313" key="1">
    <source>
        <dbReference type="EMBL" id="PTX49047.1"/>
    </source>
</evidence>
<proteinExistence type="predicted"/>